<reference evidence="8 9" key="1">
    <citation type="submission" date="2024-03" db="EMBL/GenBank/DDBJ databases">
        <title>Novel species of the genus Variovorax.</title>
        <authorList>
            <person name="Liu Q."/>
            <person name="Xin Y.-H."/>
        </authorList>
    </citation>
    <scope>NUCLEOTIDE SEQUENCE [LARGE SCALE GENOMIC DNA]</scope>
    <source>
        <strain evidence="8 9">KACC 18900</strain>
    </source>
</reference>
<evidence type="ECO:0000256" key="4">
    <source>
        <dbReference type="PIRNR" id="PIRNR036492"/>
    </source>
</evidence>
<accession>A0ABU8WMV6</accession>
<feature type="domain" description="Aldehyde dehydrogenase" evidence="7">
    <location>
        <begin position="17"/>
        <end position="449"/>
    </location>
</feature>
<organism evidence="8 9">
    <name type="scientific">Variovorax rhizosphaerae</name>
    <dbReference type="NCBI Taxonomy" id="1836200"/>
    <lineage>
        <taxon>Bacteria</taxon>
        <taxon>Pseudomonadati</taxon>
        <taxon>Pseudomonadota</taxon>
        <taxon>Betaproteobacteria</taxon>
        <taxon>Burkholderiales</taxon>
        <taxon>Comamonadaceae</taxon>
        <taxon>Variovorax</taxon>
    </lineage>
</organism>
<dbReference type="SUPFAM" id="SSF53720">
    <property type="entry name" value="ALDH-like"/>
    <property type="match status" value="1"/>
</dbReference>
<dbReference type="EMBL" id="JBBKZT010000008">
    <property type="protein sequence ID" value="MEJ8848806.1"/>
    <property type="molecule type" value="Genomic_DNA"/>
</dbReference>
<keyword evidence="9" id="KW-1185">Reference proteome</keyword>
<protein>
    <recommendedName>
        <fullName evidence="4">Aldehyde dehydrogenase</fullName>
    </recommendedName>
</protein>
<dbReference type="InterPro" id="IPR029510">
    <property type="entry name" value="Ald_DH_CS_GLU"/>
</dbReference>
<evidence type="ECO:0000256" key="5">
    <source>
        <dbReference type="PROSITE-ProRule" id="PRU10007"/>
    </source>
</evidence>
<proteinExistence type="inferred from homology"/>
<evidence type="ECO:0000313" key="8">
    <source>
        <dbReference type="EMBL" id="MEJ8848806.1"/>
    </source>
</evidence>
<dbReference type="InterPro" id="IPR012394">
    <property type="entry name" value="Aldehyde_DH_NAD(P)"/>
</dbReference>
<comment type="similarity">
    <text evidence="1 4 6">Belongs to the aldehyde dehydrogenase family.</text>
</comment>
<dbReference type="InterPro" id="IPR016163">
    <property type="entry name" value="Ald_DH_C"/>
</dbReference>
<evidence type="ECO:0000256" key="3">
    <source>
        <dbReference type="ARBA" id="ARBA00023027"/>
    </source>
</evidence>
<comment type="caution">
    <text evidence="8">The sequence shown here is derived from an EMBL/GenBank/DDBJ whole genome shotgun (WGS) entry which is preliminary data.</text>
</comment>
<gene>
    <name evidence="8" type="ORF">WKW82_19260</name>
</gene>
<dbReference type="PANTHER" id="PTHR43570:SF20">
    <property type="entry name" value="ALDEHYDE DEHYDROGENASE ALDX-RELATED"/>
    <property type="match status" value="1"/>
</dbReference>
<dbReference type="RefSeq" id="WP_340343923.1">
    <property type="nucleotide sequence ID" value="NZ_JBBKZT010000008.1"/>
</dbReference>
<dbReference type="Pfam" id="PF00171">
    <property type="entry name" value="Aldedh"/>
    <property type="match status" value="1"/>
</dbReference>
<dbReference type="PANTHER" id="PTHR43570">
    <property type="entry name" value="ALDEHYDE DEHYDROGENASE"/>
    <property type="match status" value="1"/>
</dbReference>
<dbReference type="InterPro" id="IPR015590">
    <property type="entry name" value="Aldehyde_DH_dom"/>
</dbReference>
<keyword evidence="3" id="KW-0520">NAD</keyword>
<dbReference type="Gene3D" id="3.40.309.10">
    <property type="entry name" value="Aldehyde Dehydrogenase, Chain A, domain 2"/>
    <property type="match status" value="1"/>
</dbReference>
<evidence type="ECO:0000259" key="7">
    <source>
        <dbReference type="Pfam" id="PF00171"/>
    </source>
</evidence>
<sequence length="492" mass="53892">MNNAPFQTPAALEANDRVARLFAAQQAAYRAQPYPSGSERVARVKAVKTQLQRYQDVLADSMSKDFGFRSHAESKMLDLLGCTMEASHAISHLKGWMKSSRRSPELLFKTNSVTVRYQPKGVVGVVTPWNFPIYLSIGPAIAALAAGNRVMIKMPEATPATNVVLRKMLAEVFPEDLVAVVGEELVDPSVFTTLPFNHIVFTGSPAVGKIVMRAAAANLTPVTLELGGKSPALVTRNYSVTDAAKRITHGKTTNAGQICVSPDYALVPRESINEFIAGVRSTVQSFYNGKTAGNPDFTSVVDDRQYARLTRLLDDARAKGANIESCGPMPTGGDRSLPLQIITNLKPDMLVMSEELFGPLLPVVPYDTMEEAINYINDRERPLALYCFSHDSAERDELLARTHSGGVAVNDWGWHVVNHDAPFGGIGNSGMGNYHGEEGFRELSHAKTVFKRHRFFPVDLFYPPYGNFAQRLTMKYFLGTPDASLGGTPDKH</sequence>
<evidence type="ECO:0000313" key="9">
    <source>
        <dbReference type="Proteomes" id="UP001385892"/>
    </source>
</evidence>
<evidence type="ECO:0000256" key="6">
    <source>
        <dbReference type="RuleBase" id="RU003345"/>
    </source>
</evidence>
<feature type="active site" evidence="5">
    <location>
        <position position="225"/>
    </location>
</feature>
<dbReference type="InterPro" id="IPR016161">
    <property type="entry name" value="Ald_DH/histidinol_DH"/>
</dbReference>
<keyword evidence="2 4" id="KW-0560">Oxidoreductase</keyword>
<evidence type="ECO:0000256" key="2">
    <source>
        <dbReference type="ARBA" id="ARBA00023002"/>
    </source>
</evidence>
<dbReference type="CDD" id="cd07133">
    <property type="entry name" value="ALDH_CALDH_CalB"/>
    <property type="match status" value="1"/>
</dbReference>
<dbReference type="PIRSF" id="PIRSF036492">
    <property type="entry name" value="ALDH"/>
    <property type="match status" value="1"/>
</dbReference>
<name>A0ABU8WMV6_9BURK</name>
<dbReference type="PROSITE" id="PS00687">
    <property type="entry name" value="ALDEHYDE_DEHYDR_GLU"/>
    <property type="match status" value="1"/>
</dbReference>
<dbReference type="Gene3D" id="3.40.605.10">
    <property type="entry name" value="Aldehyde Dehydrogenase, Chain A, domain 1"/>
    <property type="match status" value="1"/>
</dbReference>
<dbReference type="Proteomes" id="UP001385892">
    <property type="component" value="Unassembled WGS sequence"/>
</dbReference>
<dbReference type="InterPro" id="IPR016162">
    <property type="entry name" value="Ald_DH_N"/>
</dbReference>
<dbReference type="GO" id="GO:0050269">
    <property type="term" value="F:coniferyl-aldehyde dehydrogenase [NAD(P)+] activity"/>
    <property type="evidence" value="ECO:0007669"/>
    <property type="project" value="UniProtKB-EC"/>
</dbReference>
<evidence type="ECO:0000256" key="1">
    <source>
        <dbReference type="ARBA" id="ARBA00009986"/>
    </source>
</evidence>